<keyword evidence="4" id="KW-1185">Reference proteome</keyword>
<organism evidence="3 4">
    <name type="scientific">Magallana gigas</name>
    <name type="common">Pacific oyster</name>
    <name type="synonym">Crassostrea gigas</name>
    <dbReference type="NCBI Taxonomy" id="29159"/>
    <lineage>
        <taxon>Eukaryota</taxon>
        <taxon>Metazoa</taxon>
        <taxon>Spiralia</taxon>
        <taxon>Lophotrochozoa</taxon>
        <taxon>Mollusca</taxon>
        <taxon>Bivalvia</taxon>
        <taxon>Autobranchia</taxon>
        <taxon>Pteriomorphia</taxon>
        <taxon>Ostreida</taxon>
        <taxon>Ostreoidea</taxon>
        <taxon>Ostreidae</taxon>
        <taxon>Magallana</taxon>
    </lineage>
</organism>
<sequence>MGCKAQSVILATILILGCVSNVFAIDCWVCNSDDDPTNCGESINELGLQDAKRTASNCAACGKSFKSLGTVFTYVERSCLAASSDTCDNKIGYGSCSCSTTYCNSQARISVFTPLLLLTALVVWAQRS</sequence>
<evidence type="ECO:0000256" key="1">
    <source>
        <dbReference type="SAM" id="Phobius"/>
    </source>
</evidence>
<evidence type="ECO:0000256" key="2">
    <source>
        <dbReference type="SAM" id="SignalP"/>
    </source>
</evidence>
<dbReference type="EnsemblMetazoa" id="G32216.2">
    <property type="protein sequence ID" value="G32216.2:cds"/>
    <property type="gene ID" value="G32216"/>
</dbReference>
<dbReference type="EnsemblMetazoa" id="G32216.1">
    <property type="protein sequence ID" value="G32216.1:cds"/>
    <property type="gene ID" value="G32216"/>
</dbReference>
<feature type="transmembrane region" description="Helical" evidence="1">
    <location>
        <begin position="107"/>
        <end position="125"/>
    </location>
</feature>
<feature type="chain" id="PRO_5042431812" description="Protein quiver" evidence="2">
    <location>
        <begin position="25"/>
        <end position="128"/>
    </location>
</feature>
<dbReference type="EnsemblMetazoa" id="G32216.4">
    <property type="protein sequence ID" value="G32216.4:cds"/>
    <property type="gene ID" value="G32216"/>
</dbReference>
<dbReference type="AlphaFoldDB" id="A0A8W8M823"/>
<reference evidence="3" key="1">
    <citation type="submission" date="2022-08" db="UniProtKB">
        <authorList>
            <consortium name="EnsemblMetazoa"/>
        </authorList>
    </citation>
    <scope>IDENTIFICATION</scope>
    <source>
        <strain evidence="3">05x7-T-G4-1.051#20</strain>
    </source>
</reference>
<evidence type="ECO:0008006" key="5">
    <source>
        <dbReference type="Google" id="ProtNLM"/>
    </source>
</evidence>
<feature type="signal peptide" evidence="2">
    <location>
        <begin position="1"/>
        <end position="24"/>
    </location>
</feature>
<dbReference type="OMA" id="YVERSCL"/>
<accession>A0A8W8M823</accession>
<dbReference type="EnsemblMetazoa" id="G32216.3">
    <property type="protein sequence ID" value="G32216.3:cds"/>
    <property type="gene ID" value="G32216"/>
</dbReference>
<keyword evidence="1" id="KW-1133">Transmembrane helix</keyword>
<keyword evidence="2" id="KW-0732">Signal</keyword>
<proteinExistence type="predicted"/>
<name>A0A8W8M823_MAGGI</name>
<protein>
    <recommendedName>
        <fullName evidence="5">Protein quiver</fullName>
    </recommendedName>
</protein>
<dbReference type="OrthoDB" id="6097095at2759"/>
<evidence type="ECO:0000313" key="3">
    <source>
        <dbReference type="EnsemblMetazoa" id="G32216.4:cds"/>
    </source>
</evidence>
<dbReference type="EnsemblMetazoa" id="G32216.6">
    <property type="protein sequence ID" value="G32216.6:cds"/>
    <property type="gene ID" value="G32216"/>
</dbReference>
<dbReference type="Proteomes" id="UP000005408">
    <property type="component" value="Unassembled WGS sequence"/>
</dbReference>
<dbReference type="PROSITE" id="PS51257">
    <property type="entry name" value="PROKAR_LIPOPROTEIN"/>
    <property type="match status" value="1"/>
</dbReference>
<keyword evidence="1" id="KW-0472">Membrane</keyword>
<evidence type="ECO:0000313" key="4">
    <source>
        <dbReference type="Proteomes" id="UP000005408"/>
    </source>
</evidence>
<keyword evidence="1" id="KW-0812">Transmembrane</keyword>